<dbReference type="InterPro" id="IPR027383">
    <property type="entry name" value="Znf_put"/>
</dbReference>
<dbReference type="OrthoDB" id="9782842at2"/>
<dbReference type="EMBL" id="AP019860">
    <property type="protein sequence ID" value="BBM83018.1"/>
    <property type="molecule type" value="Genomic_DNA"/>
</dbReference>
<reference evidence="3 4" key="1">
    <citation type="submission" date="2019-08" db="EMBL/GenBank/DDBJ databases">
        <title>Complete genome sequence of Candidatus Uab amorphum.</title>
        <authorList>
            <person name="Shiratori T."/>
            <person name="Suzuki S."/>
            <person name="Kakizawa Y."/>
            <person name="Ishida K."/>
        </authorList>
    </citation>
    <scope>NUCLEOTIDE SEQUENCE [LARGE SCALE GENOMIC DNA]</scope>
    <source>
        <strain evidence="3 4">SRT547</strain>
    </source>
</reference>
<protein>
    <recommendedName>
        <fullName evidence="2">Putative zinc-finger domain-containing protein</fullName>
    </recommendedName>
</protein>
<accession>A0A5S9F220</accession>
<dbReference type="KEGG" id="uam:UABAM_01361"/>
<proteinExistence type="predicted"/>
<evidence type="ECO:0000256" key="1">
    <source>
        <dbReference type="SAM" id="Phobius"/>
    </source>
</evidence>
<name>A0A5S9F220_UABAM</name>
<feature type="domain" description="Putative zinc-finger" evidence="2">
    <location>
        <begin position="3"/>
        <end position="36"/>
    </location>
</feature>
<keyword evidence="1" id="KW-1133">Transmembrane helix</keyword>
<dbReference type="Proteomes" id="UP000326354">
    <property type="component" value="Chromosome"/>
</dbReference>
<organism evidence="3 4">
    <name type="scientific">Uabimicrobium amorphum</name>
    <dbReference type="NCBI Taxonomy" id="2596890"/>
    <lineage>
        <taxon>Bacteria</taxon>
        <taxon>Pseudomonadati</taxon>
        <taxon>Planctomycetota</taxon>
        <taxon>Candidatus Uabimicrobiia</taxon>
        <taxon>Candidatus Uabimicrobiales</taxon>
        <taxon>Candidatus Uabimicrobiaceae</taxon>
        <taxon>Candidatus Uabimicrobium</taxon>
    </lineage>
</organism>
<dbReference type="RefSeq" id="WP_151967243.1">
    <property type="nucleotide sequence ID" value="NZ_AP019860.1"/>
</dbReference>
<dbReference type="Pfam" id="PF13490">
    <property type="entry name" value="zf-HC2"/>
    <property type="match status" value="1"/>
</dbReference>
<keyword evidence="4" id="KW-1185">Reference proteome</keyword>
<keyword evidence="1" id="KW-0472">Membrane</keyword>
<keyword evidence="1" id="KW-0812">Transmembrane</keyword>
<evidence type="ECO:0000313" key="3">
    <source>
        <dbReference type="EMBL" id="BBM83018.1"/>
    </source>
</evidence>
<feature type="transmembrane region" description="Helical" evidence="1">
    <location>
        <begin position="77"/>
        <end position="102"/>
    </location>
</feature>
<dbReference type="AlphaFoldDB" id="A0A5S9F220"/>
<gene>
    <name evidence="3" type="ORF">UABAM_01361</name>
</gene>
<evidence type="ECO:0000313" key="4">
    <source>
        <dbReference type="Proteomes" id="UP000326354"/>
    </source>
</evidence>
<evidence type="ECO:0000259" key="2">
    <source>
        <dbReference type="Pfam" id="PF13490"/>
    </source>
</evidence>
<sequence length="256" mass="29189">MNCEEYQKSLSLLIDGEISPDDAEKLQQHLQQCDHCTEVQTTFSQLEDLYRKPNYPFDSSHFVGNVMRKVRPNRSGIYRKVAAAILIITAGIVGATITYFFVSPKHVSHEQPLATLTQYSLKENPWKLLREGISCKMQSPTKAKYLFVEARNRTEDSQVFDAASYQLAVISYYKENKALHALSQLCELAQSIETNANLHSPYVAMGLHLAKEIYLSLPLKDILRPVARQVIQKYKYLSAENNKEQPVIMIGDPYEN</sequence>